<keyword evidence="2" id="KW-1185">Reference proteome</keyword>
<comment type="caution">
    <text evidence="1">The sequence shown here is derived from an EMBL/GenBank/DDBJ whole genome shotgun (WGS) entry which is preliminary data.</text>
</comment>
<dbReference type="EMBL" id="WIGM01000107">
    <property type="protein sequence ID" value="KAF6839983.1"/>
    <property type="molecule type" value="Genomic_DNA"/>
</dbReference>
<dbReference type="Proteomes" id="UP000639643">
    <property type="component" value="Unassembled WGS sequence"/>
</dbReference>
<organism evidence="1 2">
    <name type="scientific">Colletotrichum musicola</name>
    <dbReference type="NCBI Taxonomy" id="2175873"/>
    <lineage>
        <taxon>Eukaryota</taxon>
        <taxon>Fungi</taxon>
        <taxon>Dikarya</taxon>
        <taxon>Ascomycota</taxon>
        <taxon>Pezizomycotina</taxon>
        <taxon>Sordariomycetes</taxon>
        <taxon>Hypocreomycetidae</taxon>
        <taxon>Glomerellales</taxon>
        <taxon>Glomerellaceae</taxon>
        <taxon>Colletotrichum</taxon>
        <taxon>Colletotrichum orchidearum species complex</taxon>
    </lineage>
</organism>
<evidence type="ECO:0000313" key="1">
    <source>
        <dbReference type="EMBL" id="KAF6839983.1"/>
    </source>
</evidence>
<evidence type="ECO:0000313" key="2">
    <source>
        <dbReference type="Proteomes" id="UP000639643"/>
    </source>
</evidence>
<sequence>MQEFLLLSQTCPPLDTLHFGLRSRLSVGRHVLAAAATSSVVKPAGFSVLASGAPAICIPVDQIPKK</sequence>
<gene>
    <name evidence="1" type="ORF">CMUS01_04116</name>
</gene>
<reference evidence="1" key="1">
    <citation type="journal article" date="2020" name="Phytopathology">
        <title>Genome Sequence Resources of Colletotrichum truncatum, C. plurivorum, C. musicola, and C. sojae: Four Species Pathogenic to Soybean (Glycine max).</title>
        <authorList>
            <person name="Rogerio F."/>
            <person name="Boufleur T.R."/>
            <person name="Ciampi-Guillardi M."/>
            <person name="Sukno S.A."/>
            <person name="Thon M.R."/>
            <person name="Massola Junior N.S."/>
            <person name="Baroncelli R."/>
        </authorList>
    </citation>
    <scope>NUCLEOTIDE SEQUENCE</scope>
    <source>
        <strain evidence="1">LFN0074</strain>
    </source>
</reference>
<protein>
    <submittedName>
        <fullName evidence="1">Uncharacterized protein</fullName>
    </submittedName>
</protein>
<proteinExistence type="predicted"/>
<dbReference type="AlphaFoldDB" id="A0A8H6U164"/>
<name>A0A8H6U164_9PEZI</name>
<accession>A0A8H6U164</accession>